<dbReference type="GO" id="GO:0005737">
    <property type="term" value="C:cytoplasm"/>
    <property type="evidence" value="ECO:0007669"/>
    <property type="project" value="UniProtKB-SubCell"/>
</dbReference>
<evidence type="ECO:0000313" key="10">
    <source>
        <dbReference type="EMBL" id="GAG52853.1"/>
    </source>
</evidence>
<protein>
    <recommendedName>
        <fullName evidence="9">Pyridine nucleotide-disulphide oxidoreductase dimerisation domain-containing protein</fullName>
    </recommendedName>
</protein>
<sequence>AHKASEEGVACVEKIVLGHGHVNYDAIPAIVYTHPEIAMVGKTEEQLKEAGIIYRKGSCPFGANGRARALGDIEGKIKILADAETDRILGVHAIGPHAGDLIAEAAVAMNFGASSEDLARCCHAHPTLSEIMQEAALAVDQRAIHT</sequence>
<dbReference type="SUPFAM" id="SSF55424">
    <property type="entry name" value="FAD/NAD-linked reductases, dimerisation (C-terminal) domain"/>
    <property type="match status" value="1"/>
</dbReference>
<evidence type="ECO:0000259" key="9">
    <source>
        <dbReference type="Pfam" id="PF02852"/>
    </source>
</evidence>
<evidence type="ECO:0000256" key="3">
    <source>
        <dbReference type="ARBA" id="ARBA00007532"/>
    </source>
</evidence>
<name>X0YX33_9ZZZZ</name>
<keyword evidence="8" id="KW-0520">NAD</keyword>
<evidence type="ECO:0000256" key="4">
    <source>
        <dbReference type="ARBA" id="ARBA00022490"/>
    </source>
</evidence>
<keyword evidence="6" id="KW-0274">FAD</keyword>
<dbReference type="AlphaFoldDB" id="X0YX33"/>
<dbReference type="Pfam" id="PF02852">
    <property type="entry name" value="Pyr_redox_dim"/>
    <property type="match status" value="1"/>
</dbReference>
<feature type="domain" description="Pyridine nucleotide-disulphide oxidoreductase dimerisation" evidence="9">
    <location>
        <begin position="27"/>
        <end position="136"/>
    </location>
</feature>
<dbReference type="PANTHER" id="PTHR22912">
    <property type="entry name" value="DISULFIDE OXIDOREDUCTASE"/>
    <property type="match status" value="1"/>
</dbReference>
<dbReference type="InterPro" id="IPR016156">
    <property type="entry name" value="FAD/NAD-linked_Rdtase_dimer_sf"/>
</dbReference>
<dbReference type="GO" id="GO:0050660">
    <property type="term" value="F:flavin adenine dinucleotide binding"/>
    <property type="evidence" value="ECO:0007669"/>
    <property type="project" value="TreeGrafter"/>
</dbReference>
<dbReference type="PRINTS" id="PR00411">
    <property type="entry name" value="PNDRDTASEI"/>
</dbReference>
<evidence type="ECO:0000256" key="6">
    <source>
        <dbReference type="ARBA" id="ARBA00022827"/>
    </source>
</evidence>
<keyword evidence="5" id="KW-0285">Flavoprotein</keyword>
<dbReference type="GO" id="GO:0006103">
    <property type="term" value="P:2-oxoglutarate metabolic process"/>
    <property type="evidence" value="ECO:0007669"/>
    <property type="project" value="TreeGrafter"/>
</dbReference>
<dbReference type="FunFam" id="3.30.390.30:FF:000001">
    <property type="entry name" value="Dihydrolipoyl dehydrogenase"/>
    <property type="match status" value="1"/>
</dbReference>
<keyword evidence="4" id="KW-0963">Cytoplasm</keyword>
<comment type="subcellular location">
    <subcellularLocation>
        <location evidence="2">Cytoplasm</location>
    </subcellularLocation>
</comment>
<comment type="similarity">
    <text evidence="3">Belongs to the class-I pyridine nucleotide-disulfide oxidoreductase family.</text>
</comment>
<organism evidence="10">
    <name type="scientific">marine sediment metagenome</name>
    <dbReference type="NCBI Taxonomy" id="412755"/>
    <lineage>
        <taxon>unclassified sequences</taxon>
        <taxon>metagenomes</taxon>
        <taxon>ecological metagenomes</taxon>
    </lineage>
</organism>
<gene>
    <name evidence="10" type="ORF">S01H1_77811</name>
</gene>
<dbReference type="GO" id="GO:0004148">
    <property type="term" value="F:dihydrolipoyl dehydrogenase (NADH) activity"/>
    <property type="evidence" value="ECO:0007669"/>
    <property type="project" value="TreeGrafter"/>
</dbReference>
<reference evidence="10" key="1">
    <citation type="journal article" date="2014" name="Front. Microbiol.">
        <title>High frequency of phylogenetically diverse reductive dehalogenase-homologous genes in deep subseafloor sedimentary metagenomes.</title>
        <authorList>
            <person name="Kawai M."/>
            <person name="Futagami T."/>
            <person name="Toyoda A."/>
            <person name="Takaki Y."/>
            <person name="Nishi S."/>
            <person name="Hori S."/>
            <person name="Arai W."/>
            <person name="Tsubouchi T."/>
            <person name="Morono Y."/>
            <person name="Uchiyama I."/>
            <person name="Ito T."/>
            <person name="Fujiyama A."/>
            <person name="Inagaki F."/>
            <person name="Takami H."/>
        </authorList>
    </citation>
    <scope>NUCLEOTIDE SEQUENCE</scope>
    <source>
        <strain evidence="10">Expedition CK06-06</strain>
    </source>
</reference>
<evidence type="ECO:0000256" key="2">
    <source>
        <dbReference type="ARBA" id="ARBA00004496"/>
    </source>
</evidence>
<dbReference type="InterPro" id="IPR004099">
    <property type="entry name" value="Pyr_nucl-diS_OxRdtase_dimer"/>
</dbReference>
<evidence type="ECO:0000256" key="5">
    <source>
        <dbReference type="ARBA" id="ARBA00022630"/>
    </source>
</evidence>
<comment type="cofactor">
    <cofactor evidence="1">
        <name>FAD</name>
        <dbReference type="ChEBI" id="CHEBI:57692"/>
    </cofactor>
</comment>
<proteinExistence type="inferred from homology"/>
<evidence type="ECO:0000256" key="7">
    <source>
        <dbReference type="ARBA" id="ARBA00023002"/>
    </source>
</evidence>
<dbReference type="InterPro" id="IPR050151">
    <property type="entry name" value="Class-I_Pyr_Nuc-Dis_Oxidored"/>
</dbReference>
<keyword evidence="7" id="KW-0560">Oxidoreductase</keyword>
<evidence type="ECO:0000256" key="8">
    <source>
        <dbReference type="ARBA" id="ARBA00023027"/>
    </source>
</evidence>
<comment type="caution">
    <text evidence="10">The sequence shown here is derived from an EMBL/GenBank/DDBJ whole genome shotgun (WGS) entry which is preliminary data.</text>
</comment>
<dbReference type="Gene3D" id="3.30.390.30">
    <property type="match status" value="1"/>
</dbReference>
<dbReference type="PANTHER" id="PTHR22912:SF224">
    <property type="entry name" value="DIHYDROLIPOYL DEHYDROGENASE"/>
    <property type="match status" value="1"/>
</dbReference>
<dbReference type="EMBL" id="BARS01052327">
    <property type="protein sequence ID" value="GAG52853.1"/>
    <property type="molecule type" value="Genomic_DNA"/>
</dbReference>
<evidence type="ECO:0000256" key="1">
    <source>
        <dbReference type="ARBA" id="ARBA00001974"/>
    </source>
</evidence>
<feature type="non-terminal residue" evidence="10">
    <location>
        <position position="1"/>
    </location>
</feature>
<accession>X0YX33</accession>